<feature type="coiled-coil region" evidence="6">
    <location>
        <begin position="261"/>
        <end position="292"/>
    </location>
</feature>
<name>A0ABD0TKR2_LOXSC</name>
<evidence type="ECO:0000313" key="9">
    <source>
        <dbReference type="Proteomes" id="UP001549921"/>
    </source>
</evidence>
<dbReference type="SUPFAM" id="SSF57716">
    <property type="entry name" value="Glucocorticoid receptor-like (DNA-binding domain)"/>
    <property type="match status" value="1"/>
</dbReference>
<evidence type="ECO:0000256" key="2">
    <source>
        <dbReference type="ARBA" id="ARBA00022771"/>
    </source>
</evidence>
<dbReference type="AlphaFoldDB" id="A0ABD0TKR2"/>
<evidence type="ECO:0000256" key="4">
    <source>
        <dbReference type="ARBA" id="ARBA00023125"/>
    </source>
</evidence>
<sequence>MSQSKAKCCVPGCSISGRSHRVLHGYPNYVKEPERFRSWMYAVGGDILGLSDEHIYKNRRVCHSHFEAKYCLRNNRISAIAIPTLNLLGISSIPRFHFGEDRPVRKLQISSTYASTSKDNYNIFDDIPATKQSDDTETINTDQPLAADIAEKENNPLIIVGEIAPPLTCEEDKQKLKTVHSSKSYQKSIRDVMELQPSTSQKCIVSTRPQANKRTLSLENVEVDQPKKKIKKIAANQEKKNNSSIVAGIKSLRRYQLTPKEKELFTELRKIKNRLQKCKDDLKLQKEQWKAAKKICSTPKFIEGMENWSKPLKILTILQFREHKKKEKGRRFTTEEKIIALSILKQSPKAYIKKL</sequence>
<keyword evidence="4 5" id="KW-0238">DNA-binding</keyword>
<evidence type="ECO:0000256" key="6">
    <source>
        <dbReference type="SAM" id="Coils"/>
    </source>
</evidence>
<comment type="caution">
    <text evidence="8">The sequence shown here is derived from an EMBL/GenBank/DDBJ whole genome shotgun (WGS) entry which is preliminary data.</text>
</comment>
<evidence type="ECO:0000256" key="3">
    <source>
        <dbReference type="ARBA" id="ARBA00022833"/>
    </source>
</evidence>
<dbReference type="GO" id="GO:0008270">
    <property type="term" value="F:zinc ion binding"/>
    <property type="evidence" value="ECO:0007669"/>
    <property type="project" value="UniProtKB-KW"/>
</dbReference>
<dbReference type="PROSITE" id="PS50950">
    <property type="entry name" value="ZF_THAP"/>
    <property type="match status" value="1"/>
</dbReference>
<dbReference type="SMART" id="SM00980">
    <property type="entry name" value="THAP"/>
    <property type="match status" value="1"/>
</dbReference>
<evidence type="ECO:0000313" key="8">
    <source>
        <dbReference type="EMBL" id="KAL0849833.1"/>
    </source>
</evidence>
<evidence type="ECO:0000259" key="7">
    <source>
        <dbReference type="PROSITE" id="PS50950"/>
    </source>
</evidence>
<dbReference type="SMART" id="SM00692">
    <property type="entry name" value="DM3"/>
    <property type="match status" value="1"/>
</dbReference>
<keyword evidence="6" id="KW-0175">Coiled coil</keyword>
<keyword evidence="1" id="KW-0479">Metal-binding</keyword>
<organism evidence="8 9">
    <name type="scientific">Loxostege sticticalis</name>
    <name type="common">Beet webworm moth</name>
    <dbReference type="NCBI Taxonomy" id="481309"/>
    <lineage>
        <taxon>Eukaryota</taxon>
        <taxon>Metazoa</taxon>
        <taxon>Ecdysozoa</taxon>
        <taxon>Arthropoda</taxon>
        <taxon>Hexapoda</taxon>
        <taxon>Insecta</taxon>
        <taxon>Pterygota</taxon>
        <taxon>Neoptera</taxon>
        <taxon>Endopterygota</taxon>
        <taxon>Lepidoptera</taxon>
        <taxon>Glossata</taxon>
        <taxon>Ditrysia</taxon>
        <taxon>Pyraloidea</taxon>
        <taxon>Crambidae</taxon>
        <taxon>Pyraustinae</taxon>
        <taxon>Loxostege</taxon>
    </lineage>
</organism>
<dbReference type="Proteomes" id="UP001549921">
    <property type="component" value="Unassembled WGS sequence"/>
</dbReference>
<protein>
    <recommendedName>
        <fullName evidence="7">THAP-type domain-containing protein</fullName>
    </recommendedName>
</protein>
<keyword evidence="2 5" id="KW-0863">Zinc-finger</keyword>
<dbReference type="Pfam" id="PF05485">
    <property type="entry name" value="THAP"/>
    <property type="match status" value="1"/>
</dbReference>
<gene>
    <name evidence="8" type="ORF">ABMA28_011772</name>
</gene>
<feature type="domain" description="THAP-type" evidence="7">
    <location>
        <begin position="1"/>
        <end position="86"/>
    </location>
</feature>
<keyword evidence="3" id="KW-0862">Zinc</keyword>
<accession>A0ABD0TKR2</accession>
<dbReference type="InterPro" id="IPR006612">
    <property type="entry name" value="THAP_Znf"/>
</dbReference>
<evidence type="ECO:0000256" key="1">
    <source>
        <dbReference type="ARBA" id="ARBA00022723"/>
    </source>
</evidence>
<reference evidence="8 9" key="1">
    <citation type="submission" date="2024-06" db="EMBL/GenBank/DDBJ databases">
        <title>A chromosome-level genome assembly of beet webworm, Loxostege sticticalis.</title>
        <authorList>
            <person name="Zhang Y."/>
        </authorList>
    </citation>
    <scope>NUCLEOTIDE SEQUENCE [LARGE SCALE GENOMIC DNA]</scope>
    <source>
        <strain evidence="8">AQ028</strain>
        <tissue evidence="8">Male pupae</tissue>
    </source>
</reference>
<dbReference type="EMBL" id="JBEDNZ010000003">
    <property type="protein sequence ID" value="KAL0849833.1"/>
    <property type="molecule type" value="Genomic_DNA"/>
</dbReference>
<proteinExistence type="predicted"/>
<dbReference type="GO" id="GO:0003677">
    <property type="term" value="F:DNA binding"/>
    <property type="evidence" value="ECO:0007669"/>
    <property type="project" value="UniProtKB-UniRule"/>
</dbReference>
<evidence type="ECO:0000256" key="5">
    <source>
        <dbReference type="PROSITE-ProRule" id="PRU00309"/>
    </source>
</evidence>